<organism evidence="1 2">
    <name type="scientific">Camellia lanceoleosa</name>
    <dbReference type="NCBI Taxonomy" id="1840588"/>
    <lineage>
        <taxon>Eukaryota</taxon>
        <taxon>Viridiplantae</taxon>
        <taxon>Streptophyta</taxon>
        <taxon>Embryophyta</taxon>
        <taxon>Tracheophyta</taxon>
        <taxon>Spermatophyta</taxon>
        <taxon>Magnoliopsida</taxon>
        <taxon>eudicotyledons</taxon>
        <taxon>Gunneridae</taxon>
        <taxon>Pentapetalae</taxon>
        <taxon>asterids</taxon>
        <taxon>Ericales</taxon>
        <taxon>Theaceae</taxon>
        <taxon>Camellia</taxon>
    </lineage>
</organism>
<protein>
    <submittedName>
        <fullName evidence="1">Glutamate receptor 3.4</fullName>
    </submittedName>
</protein>
<reference evidence="1 2" key="1">
    <citation type="journal article" date="2022" name="Plant J.">
        <title>Chromosome-level genome of Camellia lanceoleosa provides a valuable resource for understanding genome evolution and self-incompatibility.</title>
        <authorList>
            <person name="Gong W."/>
            <person name="Xiao S."/>
            <person name="Wang L."/>
            <person name="Liao Z."/>
            <person name="Chang Y."/>
            <person name="Mo W."/>
            <person name="Hu G."/>
            <person name="Li W."/>
            <person name="Zhao G."/>
            <person name="Zhu H."/>
            <person name="Hu X."/>
            <person name="Ji K."/>
            <person name="Xiang X."/>
            <person name="Song Q."/>
            <person name="Yuan D."/>
            <person name="Jin S."/>
            <person name="Zhang L."/>
        </authorList>
    </citation>
    <scope>NUCLEOTIDE SEQUENCE [LARGE SCALE GENOMIC DNA]</scope>
    <source>
        <strain evidence="1">SQ_2022a</strain>
    </source>
</reference>
<dbReference type="Proteomes" id="UP001060215">
    <property type="component" value="Chromosome 5"/>
</dbReference>
<gene>
    <name evidence="1" type="ORF">LOK49_LG06G01935</name>
</gene>
<comment type="caution">
    <text evidence="1">The sequence shown here is derived from an EMBL/GenBank/DDBJ whole genome shotgun (WGS) entry which is preliminary data.</text>
</comment>
<evidence type="ECO:0000313" key="2">
    <source>
        <dbReference type="Proteomes" id="UP001060215"/>
    </source>
</evidence>
<dbReference type="EMBL" id="CM045762">
    <property type="protein sequence ID" value="KAI8010299.1"/>
    <property type="molecule type" value="Genomic_DNA"/>
</dbReference>
<evidence type="ECO:0000313" key="1">
    <source>
        <dbReference type="EMBL" id="KAI8010299.1"/>
    </source>
</evidence>
<proteinExistence type="predicted"/>
<accession>A0ACC0HB94</accession>
<sequence length="1031" mass="115944">MTITISSVDQEDSLVRSGYQIAMRDSQLRTSNGASTSVQQPAKFWKLLWSLPVRPKVRNFWWRVCNNKLATKENLFRYLGSESFGAHFGDLDTISSSFILQLLACIEMETGLFIRRTLMVVLFCLWVPMKVMARTGNASVSSSKPNVVNIGALYTFNSVIGRSAKPAIEAAVDDVNSDSTVLVGKKLNIILHDTNCSGFLGTMEALQLMENDVVAVMGPQSSGIAHVISHVVNELHVPLLSFAATDPTLSSLQYPYFLRTTHSDYFQMYAIADLIEFYGWREVVAIFVDDDHGRNGISVLGDALAKKRAKISYKAAYTPKASRSDINDLLVRVKMMESRVYVVHVNPDSGLTIFSVAKLLQMLTTGYIWIATDWLPSVLDSSESVDSNTMNLLQGVIALRHHTSDSDLKKSFTSRWKNLKYRNTSSFNSYALYAYDSVWLLARALDVFFSEGGKIWFSYDPRLHDTNGSTLHLTGLRIFQEGQKLLQILLGMNFTGLTGQIQFDSEKNLILPAFDILNIGGNGSQRIGYWSNYSGLSVIAPEILYMKPPNTSISNQHLDNVIWPGETTKQPRGWVFPNNGKPLLVVPYRVSYLEYATKDKGPLGVKGYCIDVFEAAVKLLPYVVPHTYTLYGDGLRNPSYNNLVNDVAENKYDAAVGDIIIITNRTRIVDFTQPYMESGLVIVVPVKEIKSSAWAFLRPFTVEMWCITGLFFLFVGVVVWIFEHRMNHEFRGPPSQQVTTIFWFNFSTMFFAHRENTVSTLGHLVLILWLFVVLIINSSYIASLTSILTVQQLASNIEGLDSLISSADAIGVQDGSYAYNYLIKELNVAESRIKTLKNQEEYVDALHKGPKAGGVAVIVDELPYIELLMYKTNCKFRTVGQEFTKSGWGFAFQRDSPLVVDLSTAILRLSESGDLQKIHDRWIPLDRCSAQVNQANQNVLSLNSFWGLFLICGTTCFLALTIFFCKLCWQYRRFAPEDEEQDIDEPESVRPKSTSRMASFTGFVDKKEHEVMEAIKRRSDSKQQASQHSHG</sequence>
<name>A0ACC0HB94_9ERIC</name>
<keyword evidence="1" id="KW-0675">Receptor</keyword>
<keyword evidence="2" id="KW-1185">Reference proteome</keyword>